<dbReference type="KEGG" id="usu:LVJ78_01360"/>
<sequence length="34" mass="3736">MILKAVSAICGGLRVEKDVEREGLDLNVHGERVE</sequence>
<gene>
    <name evidence="1" type="ORF">LVJ78_01360</name>
</gene>
<protein>
    <submittedName>
        <fullName evidence="1">Ammonium transporter</fullName>
    </submittedName>
</protein>
<dbReference type="AlphaFoldDB" id="A0AAE9GX20"/>
<evidence type="ECO:0000313" key="1">
    <source>
        <dbReference type="EMBL" id="UOO79707.1"/>
    </source>
</evidence>
<reference evidence="1" key="2">
    <citation type="journal article" date="2022" name="Res Sq">
        <title>Evolution of multicellular longitudinally dividing oral cavity symbionts (Neisseriaceae).</title>
        <authorList>
            <person name="Nyongesa S."/>
            <person name="Weber P."/>
            <person name="Bernet E."/>
            <person name="Pullido F."/>
            <person name="Nieckarz M."/>
            <person name="Delaby M."/>
            <person name="Nieves C."/>
            <person name="Viehboeck T."/>
            <person name="Krause N."/>
            <person name="Rivera-Millot A."/>
            <person name="Nakamura A."/>
            <person name="Vischer N."/>
            <person name="VanNieuwenhze M."/>
            <person name="Brun Y."/>
            <person name="Cava F."/>
            <person name="Bulgheresi S."/>
            <person name="Veyrier F."/>
        </authorList>
    </citation>
    <scope>NUCLEOTIDE SEQUENCE</scope>
    <source>
        <strain evidence="1">1258/02</strain>
    </source>
</reference>
<reference evidence="1" key="1">
    <citation type="submission" date="2021-12" db="EMBL/GenBank/DDBJ databases">
        <authorList>
            <person name="Veyrier F.J."/>
        </authorList>
    </citation>
    <scope>NUCLEOTIDE SEQUENCE</scope>
    <source>
        <strain evidence="1">1258/02</strain>
    </source>
</reference>
<organism evidence="1 2">
    <name type="scientific">Uruburuella suis</name>
    <dbReference type="NCBI Taxonomy" id="252130"/>
    <lineage>
        <taxon>Bacteria</taxon>
        <taxon>Pseudomonadati</taxon>
        <taxon>Pseudomonadota</taxon>
        <taxon>Betaproteobacteria</taxon>
        <taxon>Neisseriales</taxon>
        <taxon>Neisseriaceae</taxon>
        <taxon>Uruburuella</taxon>
    </lineage>
</organism>
<accession>A0AAE9GX20</accession>
<dbReference type="Proteomes" id="UP000829756">
    <property type="component" value="Chromosome"/>
</dbReference>
<dbReference type="EMBL" id="CP091507">
    <property type="protein sequence ID" value="UOO79707.1"/>
    <property type="molecule type" value="Genomic_DNA"/>
</dbReference>
<evidence type="ECO:0000313" key="2">
    <source>
        <dbReference type="Proteomes" id="UP000829756"/>
    </source>
</evidence>
<dbReference type="RefSeq" id="WP_132953571.1">
    <property type="nucleotide sequence ID" value="NZ_CP091507.1"/>
</dbReference>
<proteinExistence type="predicted"/>
<name>A0AAE9GX20_9NEIS</name>